<evidence type="ECO:0000256" key="3">
    <source>
        <dbReference type="ARBA" id="ARBA00022670"/>
    </source>
</evidence>
<dbReference type="InterPro" id="IPR001563">
    <property type="entry name" value="Peptidase_S10"/>
</dbReference>
<evidence type="ECO:0000256" key="6">
    <source>
        <dbReference type="ARBA" id="ARBA00023157"/>
    </source>
</evidence>
<evidence type="ECO:0000256" key="8">
    <source>
        <dbReference type="RuleBase" id="RU361156"/>
    </source>
</evidence>
<accession>A0A443P164</accession>
<dbReference type="Pfam" id="PF00450">
    <property type="entry name" value="Peptidase_S10"/>
    <property type="match status" value="1"/>
</dbReference>
<dbReference type="EMBL" id="QPKB01000005">
    <property type="protein sequence ID" value="RWR84462.1"/>
    <property type="molecule type" value="Genomic_DNA"/>
</dbReference>
<dbReference type="PANTHER" id="PTHR11802:SF32">
    <property type="entry name" value="SERINE CARBOXYPEPTIDASE-LIKE 29"/>
    <property type="match status" value="1"/>
</dbReference>
<dbReference type="AlphaFoldDB" id="A0A443P164"/>
<keyword evidence="5 8" id="KW-0378">Hydrolase</keyword>
<dbReference type="PROSITE" id="PS00560">
    <property type="entry name" value="CARBOXYPEPT_SER_HIS"/>
    <property type="match status" value="1"/>
</dbReference>
<organism evidence="9 10">
    <name type="scientific">Cinnamomum micranthum f. kanehirae</name>
    <dbReference type="NCBI Taxonomy" id="337451"/>
    <lineage>
        <taxon>Eukaryota</taxon>
        <taxon>Viridiplantae</taxon>
        <taxon>Streptophyta</taxon>
        <taxon>Embryophyta</taxon>
        <taxon>Tracheophyta</taxon>
        <taxon>Spermatophyta</taxon>
        <taxon>Magnoliopsida</taxon>
        <taxon>Magnoliidae</taxon>
        <taxon>Laurales</taxon>
        <taxon>Lauraceae</taxon>
        <taxon>Cinnamomum</taxon>
    </lineage>
</organism>
<dbReference type="GO" id="GO:0005773">
    <property type="term" value="C:vacuole"/>
    <property type="evidence" value="ECO:0007669"/>
    <property type="project" value="TreeGrafter"/>
</dbReference>
<keyword evidence="3 8" id="KW-0645">Protease</keyword>
<keyword evidence="6" id="KW-1015">Disulfide bond</keyword>
<evidence type="ECO:0000256" key="2">
    <source>
        <dbReference type="ARBA" id="ARBA00022645"/>
    </source>
</evidence>
<dbReference type="FunFam" id="3.40.50.11320:FF:000001">
    <property type="entry name" value="Carboxypeptidase"/>
    <property type="match status" value="1"/>
</dbReference>
<keyword evidence="7" id="KW-0325">Glycoprotein</keyword>
<dbReference type="Proteomes" id="UP000283530">
    <property type="component" value="Unassembled WGS sequence"/>
</dbReference>
<dbReference type="EC" id="3.4.16.-" evidence="8"/>
<dbReference type="SUPFAM" id="SSF53474">
    <property type="entry name" value="alpha/beta-Hydrolases"/>
    <property type="match status" value="1"/>
</dbReference>
<dbReference type="Gene3D" id="6.10.250.940">
    <property type="match status" value="1"/>
</dbReference>
<dbReference type="InterPro" id="IPR033124">
    <property type="entry name" value="Ser_caboxypep_his_AS"/>
</dbReference>
<reference evidence="9 10" key="1">
    <citation type="journal article" date="2019" name="Nat. Plants">
        <title>Stout camphor tree genome fills gaps in understanding of flowering plant genome evolution.</title>
        <authorList>
            <person name="Chaw S.M."/>
            <person name="Liu Y.C."/>
            <person name="Wu Y.W."/>
            <person name="Wang H.Y."/>
            <person name="Lin C.I."/>
            <person name="Wu C.S."/>
            <person name="Ke H.M."/>
            <person name="Chang L.Y."/>
            <person name="Hsu C.Y."/>
            <person name="Yang H.T."/>
            <person name="Sudianto E."/>
            <person name="Hsu M.H."/>
            <person name="Wu K.P."/>
            <person name="Wang L.N."/>
            <person name="Leebens-Mack J.H."/>
            <person name="Tsai I.J."/>
        </authorList>
    </citation>
    <scope>NUCLEOTIDE SEQUENCE [LARGE SCALE GENOMIC DNA]</scope>
    <source>
        <strain evidence="10">cv. Chaw 1501</strain>
        <tissue evidence="9">Young leaves</tissue>
    </source>
</reference>
<gene>
    <name evidence="9" type="ORF">CKAN_01327800</name>
</gene>
<name>A0A443P164_9MAGN</name>
<evidence type="ECO:0000313" key="10">
    <source>
        <dbReference type="Proteomes" id="UP000283530"/>
    </source>
</evidence>
<keyword evidence="10" id="KW-1185">Reference proteome</keyword>
<evidence type="ECO:0000256" key="4">
    <source>
        <dbReference type="ARBA" id="ARBA00022729"/>
    </source>
</evidence>
<sequence length="512" mass="58022">MPGGNRHTQRDQLHHCKCWSHVPASILKLIQKNPPPQINQESGIQEMERTSFFLPTIVAFLVLVFKTQSYPTEQQVKDTVHGLPGQSSFNVSFVHYSGYVTVNKESGRALFYWFFEAAEDPSSKPLAIWLQGGPGCSSIGYGMAEEIGPFHIKPDGRTLYLNTYAWNQVANIIFIDSPVGVGFSYSNNSQDVITNGDERTAEDALAFLYEWLERFPQYKGRDFYITGESYAGHYIPQLAQAIVRSQMWMKEKPINLKGFLVGNPLTDDFYDYLGAFQYMWTIGLLSDESYKLLNFFCDWTSFLQPSPECKTVHDLANKELGNIDIYSIFTPSCTENATSNQDLKRSHPFGHIGEEYDPCTLNHSTIYFNLPEVQEALHIIQEKAPTKWLPCSHEVNINWKDTARSVLPIYKELIYSGLRIWVFSGNADTVIPVTSTRYSIGALNLPTLTPWHAWYDDGQVGGWIQEYKGLTFVTVRGAGHEVPKFRPKLALVLLKAFLSGNSLPTLSEHFDS</sequence>
<keyword evidence="2 8" id="KW-0121">Carboxypeptidase</keyword>
<dbReference type="PANTHER" id="PTHR11802">
    <property type="entry name" value="SERINE PROTEASE FAMILY S10 SERINE CARBOXYPEPTIDASE"/>
    <property type="match status" value="1"/>
</dbReference>
<evidence type="ECO:0000256" key="1">
    <source>
        <dbReference type="ARBA" id="ARBA00009431"/>
    </source>
</evidence>
<proteinExistence type="inferred from homology"/>
<dbReference type="GO" id="GO:0004185">
    <property type="term" value="F:serine-type carboxypeptidase activity"/>
    <property type="evidence" value="ECO:0007669"/>
    <property type="project" value="UniProtKB-UniRule"/>
</dbReference>
<dbReference type="FunFam" id="3.40.50.1820:FF:000579">
    <property type="entry name" value="Carboxypeptidase"/>
    <property type="match status" value="1"/>
</dbReference>
<evidence type="ECO:0000256" key="7">
    <source>
        <dbReference type="ARBA" id="ARBA00023180"/>
    </source>
</evidence>
<comment type="similarity">
    <text evidence="1 8">Belongs to the peptidase S10 family.</text>
</comment>
<dbReference type="OrthoDB" id="443318at2759"/>
<dbReference type="GO" id="GO:0006508">
    <property type="term" value="P:proteolysis"/>
    <property type="evidence" value="ECO:0007669"/>
    <property type="project" value="UniProtKB-KW"/>
</dbReference>
<dbReference type="InterPro" id="IPR018202">
    <property type="entry name" value="Ser_caboxypep_ser_AS"/>
</dbReference>
<dbReference type="PROSITE" id="PS00131">
    <property type="entry name" value="CARBOXYPEPT_SER_SER"/>
    <property type="match status" value="1"/>
</dbReference>
<evidence type="ECO:0000256" key="5">
    <source>
        <dbReference type="ARBA" id="ARBA00022801"/>
    </source>
</evidence>
<dbReference type="Gene3D" id="3.40.50.11320">
    <property type="match status" value="1"/>
</dbReference>
<dbReference type="Gene3D" id="3.40.50.1820">
    <property type="entry name" value="alpha/beta hydrolase"/>
    <property type="match status" value="1"/>
</dbReference>
<evidence type="ECO:0000313" key="9">
    <source>
        <dbReference type="EMBL" id="RWR84462.1"/>
    </source>
</evidence>
<keyword evidence="4" id="KW-0732">Signal</keyword>
<dbReference type="PRINTS" id="PR00724">
    <property type="entry name" value="CRBOXYPTASEC"/>
</dbReference>
<dbReference type="InterPro" id="IPR029058">
    <property type="entry name" value="AB_hydrolase_fold"/>
</dbReference>
<comment type="caution">
    <text evidence="9">The sequence shown here is derived from an EMBL/GenBank/DDBJ whole genome shotgun (WGS) entry which is preliminary data.</text>
</comment>
<protein>
    <recommendedName>
        <fullName evidence="8">Carboxypeptidase</fullName>
        <ecNumber evidence="8">3.4.16.-</ecNumber>
    </recommendedName>
</protein>